<dbReference type="KEGG" id="dku:Desku_0461"/>
<reference evidence="2" key="1">
    <citation type="submission" date="2011-05" db="EMBL/GenBank/DDBJ databases">
        <title>Complete sequence of Desulfotomaculum kuznetsovii DSM 6115.</title>
        <authorList>
            <person name="Lucas S."/>
            <person name="Han J."/>
            <person name="Lapidus A."/>
            <person name="Cheng J.-F."/>
            <person name="Goodwin L."/>
            <person name="Pitluck S."/>
            <person name="Peters L."/>
            <person name="Mikhailova N."/>
            <person name="Lu M."/>
            <person name="Saunders E."/>
            <person name="Han C."/>
            <person name="Tapia R."/>
            <person name="Land M."/>
            <person name="Hauser L."/>
            <person name="Kyrpides N."/>
            <person name="Ivanova N."/>
            <person name="Pagani I."/>
            <person name="Nazina T."/>
            <person name="Ivanova A."/>
            <person name="Parshina S."/>
            <person name="Kuever J."/>
            <person name="Muyzer G."/>
            <person name="Plugge C."/>
            <person name="Stams A."/>
            <person name="Woyke T."/>
        </authorList>
    </citation>
    <scope>NUCLEOTIDE SEQUENCE [LARGE SCALE GENOMIC DNA]</scope>
    <source>
        <strain evidence="2">DSM 6115 / VKM B-1805 / 17</strain>
    </source>
</reference>
<dbReference type="AlphaFoldDB" id="A0AAU8Q0L6"/>
<evidence type="ECO:0008006" key="3">
    <source>
        <dbReference type="Google" id="ProtNLM"/>
    </source>
</evidence>
<dbReference type="Proteomes" id="UP000009229">
    <property type="component" value="Chromosome"/>
</dbReference>
<evidence type="ECO:0000313" key="1">
    <source>
        <dbReference type="EMBL" id="AEG14083.1"/>
    </source>
</evidence>
<evidence type="ECO:0000313" key="2">
    <source>
        <dbReference type="Proteomes" id="UP000009229"/>
    </source>
</evidence>
<gene>
    <name evidence="1" type="ordered locus">Desku_0461</name>
</gene>
<organism evidence="1 2">
    <name type="scientific">Desulfofundulus kuznetsovii (strain DSM 6115 / VKM B-1805 / 17)</name>
    <name type="common">Desulfotomaculum kuznetsovii</name>
    <dbReference type="NCBI Taxonomy" id="760568"/>
    <lineage>
        <taxon>Bacteria</taxon>
        <taxon>Bacillati</taxon>
        <taxon>Bacillota</taxon>
        <taxon>Clostridia</taxon>
        <taxon>Eubacteriales</taxon>
        <taxon>Peptococcaceae</taxon>
        <taxon>Desulfofundulus</taxon>
    </lineage>
</organism>
<accession>A0AAU8Q0L6</accession>
<keyword evidence="2" id="KW-1185">Reference proteome</keyword>
<name>A0AAU8Q0L6_DESK7</name>
<dbReference type="EMBL" id="CP002770">
    <property type="protein sequence ID" value="AEG14083.1"/>
    <property type="molecule type" value="Genomic_DNA"/>
</dbReference>
<proteinExistence type="predicted"/>
<protein>
    <recommendedName>
        <fullName evidence="3">Transposase IS4 family protein</fullName>
    </recommendedName>
</protein>
<sequence length="513" mass="59232">MVKECRSHAEYQEFLLTHLKKEDPCQLKLYEKVINKAYLLNLDPLRDYLTGMYASDQGRPATDPTDMLRSLVVMIECKVTGITQWALDLKRNRILTVICGFKPAEEEVLPDGKVPPHQVPGVGTFYDFLKRAWLTDQAELKRRRMQLRAPLKKPRKKLKAGEKMAPKHPGVIKRLVDRALAGRTFERRPERLIQELFARGFVDQSVEKGLIPENLLVSGDGTSVRTGASSSGVKVCKCREKGIYRCDCPRRYSDPDATWGWDSHREEYFFGHTLYELNACTSQNDLPIYLRLVNASRHDSVTGVVALAEARKLFPNLRFGGFVGDSAHDAYDFYRLLNEWELAAFIALNGRASGNFNYEPPIKVNEFGIPICPKGYPMAYYGFNKERCRLKWRCPKMAGKRKHREKVVCEQPCSPSSYGRVVYTKPEWDLRLFTRIPRGTRAWKEVFNTRTSSERSNKRKKIDYRLEDCRVRSRLQWYWRAHLIAMNQHLDAWVAKEKPDVLALIFGSEKVAA</sequence>